<proteinExistence type="predicted"/>
<feature type="region of interest" description="Disordered" evidence="1">
    <location>
        <begin position="1"/>
        <end position="28"/>
    </location>
</feature>
<feature type="compositionally biased region" description="Basic and acidic residues" evidence="1">
    <location>
        <begin position="14"/>
        <end position="28"/>
    </location>
</feature>
<reference evidence="2 3" key="1">
    <citation type="journal article" date="2015" name="Genome Biol.">
        <title>Comparative genomics of Steinernema reveals deeply conserved gene regulatory networks.</title>
        <authorList>
            <person name="Dillman A.R."/>
            <person name="Macchietto M."/>
            <person name="Porter C.F."/>
            <person name="Rogers A."/>
            <person name="Williams B."/>
            <person name="Antoshechkin I."/>
            <person name="Lee M.M."/>
            <person name="Goodwin Z."/>
            <person name="Lu X."/>
            <person name="Lewis E.E."/>
            <person name="Goodrich-Blair H."/>
            <person name="Stock S.P."/>
            <person name="Adams B.J."/>
            <person name="Sternberg P.W."/>
            <person name="Mortazavi A."/>
        </authorList>
    </citation>
    <scope>NUCLEOTIDE SEQUENCE [LARGE SCALE GENOMIC DNA]</scope>
    <source>
        <strain evidence="2 3">ALL</strain>
    </source>
</reference>
<evidence type="ECO:0000256" key="1">
    <source>
        <dbReference type="SAM" id="MobiDB-lite"/>
    </source>
</evidence>
<protein>
    <submittedName>
        <fullName evidence="2">Uncharacterized protein</fullName>
    </submittedName>
</protein>
<gene>
    <name evidence="2" type="ORF">L596_000461</name>
</gene>
<feature type="region of interest" description="Disordered" evidence="1">
    <location>
        <begin position="62"/>
        <end position="86"/>
    </location>
</feature>
<dbReference type="EMBL" id="CM016762">
    <property type="protein sequence ID" value="TMS32645.1"/>
    <property type="molecule type" value="Genomic_DNA"/>
</dbReference>
<name>A0A4U8UKK9_STECR</name>
<keyword evidence="3" id="KW-1185">Reference proteome</keyword>
<evidence type="ECO:0000313" key="2">
    <source>
        <dbReference type="EMBL" id="TMS32645.1"/>
    </source>
</evidence>
<dbReference type="Proteomes" id="UP000298663">
    <property type="component" value="Chromosome X"/>
</dbReference>
<accession>A0A4U8UKK9</accession>
<dbReference type="AlphaFoldDB" id="A0A4U8UKK9"/>
<dbReference type="EMBL" id="AZBU02000001">
    <property type="protein sequence ID" value="TMS32645.1"/>
    <property type="molecule type" value="Genomic_DNA"/>
</dbReference>
<evidence type="ECO:0000313" key="3">
    <source>
        <dbReference type="Proteomes" id="UP000298663"/>
    </source>
</evidence>
<sequence length="86" mass="10001">MRDVHLSSLSSSRLSEEPRETRGRTKERRLTVEVRWETKRSQTASASLSCGWKRRLLLRRRSESCRDRSIQEIAAPTDQTSGDKLQ</sequence>
<comment type="caution">
    <text evidence="2">The sequence shown here is derived from an EMBL/GenBank/DDBJ whole genome shotgun (WGS) entry which is preliminary data.</text>
</comment>
<feature type="compositionally biased region" description="Polar residues" evidence="1">
    <location>
        <begin position="77"/>
        <end position="86"/>
    </location>
</feature>
<reference evidence="2 3" key="2">
    <citation type="journal article" date="2019" name="G3 (Bethesda)">
        <title>Hybrid Assembly of the Genome of the Entomopathogenic Nematode Steinernema carpocapsae Identifies the X-Chromosome.</title>
        <authorList>
            <person name="Serra L."/>
            <person name="Macchietto M."/>
            <person name="Macias-Munoz A."/>
            <person name="McGill C.J."/>
            <person name="Rodriguez I.M."/>
            <person name="Rodriguez B."/>
            <person name="Murad R."/>
            <person name="Mortazavi A."/>
        </authorList>
    </citation>
    <scope>NUCLEOTIDE SEQUENCE [LARGE SCALE GENOMIC DNA]</scope>
    <source>
        <strain evidence="2 3">ALL</strain>
    </source>
</reference>
<feature type="compositionally biased region" description="Low complexity" evidence="1">
    <location>
        <begin position="1"/>
        <end position="13"/>
    </location>
</feature>
<organism evidence="2 3">
    <name type="scientific">Steinernema carpocapsae</name>
    <name type="common">Entomopathogenic nematode</name>
    <dbReference type="NCBI Taxonomy" id="34508"/>
    <lineage>
        <taxon>Eukaryota</taxon>
        <taxon>Metazoa</taxon>
        <taxon>Ecdysozoa</taxon>
        <taxon>Nematoda</taxon>
        <taxon>Chromadorea</taxon>
        <taxon>Rhabditida</taxon>
        <taxon>Tylenchina</taxon>
        <taxon>Panagrolaimomorpha</taxon>
        <taxon>Strongyloidoidea</taxon>
        <taxon>Steinernematidae</taxon>
        <taxon>Steinernema</taxon>
    </lineage>
</organism>